<evidence type="ECO:0000256" key="4">
    <source>
        <dbReference type="ARBA" id="ARBA00022737"/>
    </source>
</evidence>
<evidence type="ECO:0000256" key="1">
    <source>
        <dbReference type="ARBA" id="ARBA00004613"/>
    </source>
</evidence>
<feature type="chain" id="PRO_5019715644" description="VWFA domain-containing protein" evidence="6">
    <location>
        <begin position="23"/>
        <end position="802"/>
    </location>
</feature>
<dbReference type="InterPro" id="IPR002035">
    <property type="entry name" value="VWF_A"/>
</dbReference>
<accession>A0A484D7P2</accession>
<evidence type="ECO:0000256" key="5">
    <source>
        <dbReference type="ARBA" id="ARBA00023180"/>
    </source>
</evidence>
<feature type="domain" description="VWFA" evidence="7">
    <location>
        <begin position="229"/>
        <end position="418"/>
    </location>
</feature>
<dbReference type="Proteomes" id="UP000295070">
    <property type="component" value="Chromosome 6"/>
</dbReference>
<dbReference type="FunFam" id="3.40.50.410:FF:000004">
    <property type="entry name" value="collagen alpha-6(VI) chain"/>
    <property type="match status" value="3"/>
</dbReference>
<dbReference type="SMART" id="SM00327">
    <property type="entry name" value="VWA"/>
    <property type="match status" value="4"/>
</dbReference>
<proteinExistence type="predicted"/>
<dbReference type="GO" id="GO:0005576">
    <property type="term" value="C:extracellular region"/>
    <property type="evidence" value="ECO:0007669"/>
    <property type="project" value="UniProtKB-SubCell"/>
</dbReference>
<organism evidence="8 9">
    <name type="scientific">Perca flavescens</name>
    <name type="common">American yellow perch</name>
    <name type="synonym">Morone flavescens</name>
    <dbReference type="NCBI Taxonomy" id="8167"/>
    <lineage>
        <taxon>Eukaryota</taxon>
        <taxon>Metazoa</taxon>
        <taxon>Chordata</taxon>
        <taxon>Craniata</taxon>
        <taxon>Vertebrata</taxon>
        <taxon>Euteleostomi</taxon>
        <taxon>Actinopterygii</taxon>
        <taxon>Neopterygii</taxon>
        <taxon>Teleostei</taxon>
        <taxon>Neoteleostei</taxon>
        <taxon>Acanthomorphata</taxon>
        <taxon>Eupercaria</taxon>
        <taxon>Perciformes</taxon>
        <taxon>Percoidei</taxon>
        <taxon>Percidae</taxon>
        <taxon>Percinae</taxon>
        <taxon>Perca</taxon>
    </lineage>
</organism>
<reference evidence="8 9" key="1">
    <citation type="submission" date="2019-01" db="EMBL/GenBank/DDBJ databases">
        <title>A chromosome-scale genome assembly of the yellow perch, Perca flavescens.</title>
        <authorList>
            <person name="Feron R."/>
            <person name="Morvezen R."/>
            <person name="Bestin A."/>
            <person name="Haffray P."/>
            <person name="Klopp C."/>
            <person name="Zahm M."/>
            <person name="Cabau C."/>
            <person name="Roques C."/>
            <person name="Donnadieu C."/>
            <person name="Bouchez O."/>
            <person name="Christie M."/>
            <person name="Larson W."/>
            <person name="Guiguen Y."/>
        </authorList>
    </citation>
    <scope>NUCLEOTIDE SEQUENCE [LARGE SCALE GENOMIC DNA]</scope>
    <source>
        <strain evidence="8">YP-PL-M2</strain>
        <tissue evidence="8">Blood</tissue>
    </source>
</reference>
<dbReference type="Pfam" id="PF00092">
    <property type="entry name" value="VWA"/>
    <property type="match status" value="4"/>
</dbReference>
<keyword evidence="4" id="KW-0677">Repeat</keyword>
<dbReference type="AlphaFoldDB" id="A0A484D7P2"/>
<dbReference type="EMBL" id="SCKG01000006">
    <property type="protein sequence ID" value="TDH11232.1"/>
    <property type="molecule type" value="Genomic_DNA"/>
</dbReference>
<dbReference type="InterPro" id="IPR036465">
    <property type="entry name" value="vWFA_dom_sf"/>
</dbReference>
<sequence length="802" mass="88650">MMGRTSLVFSLIVAALLSGIAAQRTDCENATVADIVFLVDGSSSISPGNFQEVRSFLRNFIKALDIGPNKVRIGLAQYSDERRQEFLLKDHSDKKSLLAAVERIQLLGGGTETGKAMDFLQKQYFTKEAGSRVGQRVPQIAIVITDGESTDEVKEPAQKLRQDGVIVFGIGVGEANRKQLEAIANWPPDRFLHSLDSYQALQEQMEKLLETVCVSVVAQKEALAERYADIFFLVDSGIAQAQFVSFKNDLVRLINQINAGVSTYRVGVAQYGQDTQVEFLLNAHQTKQQLLSAVRGFRLRPQPNQPRNLGRALQNANTRFFTREAGGRAHLGARQFLVVVSGRDSDDPVSKEAQKIKSAGVTVVGMSAGASMDALLRFVSSGYAFDSPRVLILKDSIVTEKKDDITEDCKGANIADIVFIVDESGSIGQENFKLVRTFLHSIVSSLDVRPNKVRVGIVTYNEESTAQVHLDTFNNREEILQFINILPYRGGGTNTGAALNFTLDNIFIKEKGSRKSKGVQQVAVVITDGESQDSVLEAAISLRRADVTVYSVGIKDANMEELRDMASHPTDRHVFNVNSFTELKSLKHSLQKVICENIIDQAKDSSRESETKKACELKEEADIFFLMDDSGSIGNQDFKDMQNFIIKFFRTFKIGPDRVRVGLVKYADDPTLQFDLKDSSNVDNMETYVKNIAHQGGGTETGKALKSMGPHFRRAMQTRGHEVPNYLIVITDGESTDDVTAPAEELRQQGVTIFAIGVKDSNEAELLDIAGDPKRTIQVNHFDALKSINNDIIREICNEDGK</sequence>
<feature type="domain" description="VWFA" evidence="7">
    <location>
        <begin position="622"/>
        <end position="792"/>
    </location>
</feature>
<comment type="caution">
    <text evidence="8">The sequence shown here is derived from an EMBL/GenBank/DDBJ whole genome shotgun (WGS) entry which is preliminary data.</text>
</comment>
<evidence type="ECO:0000256" key="2">
    <source>
        <dbReference type="ARBA" id="ARBA00022525"/>
    </source>
</evidence>
<dbReference type="SUPFAM" id="SSF53300">
    <property type="entry name" value="vWA-like"/>
    <property type="match status" value="4"/>
</dbReference>
<evidence type="ECO:0000256" key="6">
    <source>
        <dbReference type="SAM" id="SignalP"/>
    </source>
</evidence>
<evidence type="ECO:0000259" key="7">
    <source>
        <dbReference type="PROSITE" id="PS50234"/>
    </source>
</evidence>
<evidence type="ECO:0000313" key="8">
    <source>
        <dbReference type="EMBL" id="TDH11232.1"/>
    </source>
</evidence>
<keyword evidence="9" id="KW-1185">Reference proteome</keyword>
<dbReference type="PANTHER" id="PTHR24020">
    <property type="entry name" value="COLLAGEN ALPHA"/>
    <property type="match status" value="1"/>
</dbReference>
<dbReference type="STRING" id="8167.A0A484D7P2"/>
<keyword evidence="3 6" id="KW-0732">Signal</keyword>
<feature type="signal peptide" evidence="6">
    <location>
        <begin position="1"/>
        <end position="22"/>
    </location>
</feature>
<comment type="subcellular location">
    <subcellularLocation>
        <location evidence="1">Secreted</location>
    </subcellularLocation>
</comment>
<dbReference type="CDD" id="cd01472">
    <property type="entry name" value="vWA_collagen"/>
    <property type="match status" value="2"/>
</dbReference>
<keyword evidence="5" id="KW-0325">Glycoprotein</keyword>
<evidence type="ECO:0000256" key="3">
    <source>
        <dbReference type="ARBA" id="ARBA00022729"/>
    </source>
</evidence>
<keyword evidence="2" id="KW-0964">Secreted</keyword>
<dbReference type="InterPro" id="IPR050525">
    <property type="entry name" value="ECM_Assembly_Org"/>
</dbReference>
<dbReference type="Gene3D" id="3.40.50.410">
    <property type="entry name" value="von Willebrand factor, type A domain"/>
    <property type="match status" value="4"/>
</dbReference>
<gene>
    <name evidence="8" type="ORF">EPR50_G00058750</name>
</gene>
<name>A0A484D7P2_PERFV</name>
<evidence type="ECO:0000313" key="9">
    <source>
        <dbReference type="Proteomes" id="UP000295070"/>
    </source>
</evidence>
<dbReference type="PANTHER" id="PTHR24020:SF86">
    <property type="entry name" value="COLLAGEN, TYPE VI, ALPHA 4"/>
    <property type="match status" value="1"/>
</dbReference>
<feature type="domain" description="VWFA" evidence="7">
    <location>
        <begin position="416"/>
        <end position="590"/>
    </location>
</feature>
<dbReference type="PRINTS" id="PR00453">
    <property type="entry name" value="VWFADOMAIN"/>
</dbReference>
<dbReference type="PROSITE" id="PS50234">
    <property type="entry name" value="VWFA"/>
    <property type="match status" value="4"/>
</dbReference>
<protein>
    <recommendedName>
        <fullName evidence="7">VWFA domain-containing protein</fullName>
    </recommendedName>
</protein>
<feature type="domain" description="VWFA" evidence="7">
    <location>
        <begin position="34"/>
        <end position="212"/>
    </location>
</feature>